<keyword evidence="1" id="KW-0732">Signal</keyword>
<organism evidence="2 3">
    <name type="scientific">Sedimentitalea xiamensis</name>
    <dbReference type="NCBI Taxonomy" id="3050037"/>
    <lineage>
        <taxon>Bacteria</taxon>
        <taxon>Pseudomonadati</taxon>
        <taxon>Pseudomonadota</taxon>
        <taxon>Alphaproteobacteria</taxon>
        <taxon>Rhodobacterales</taxon>
        <taxon>Paracoccaceae</taxon>
        <taxon>Sedimentitalea</taxon>
    </lineage>
</organism>
<evidence type="ECO:0008006" key="4">
    <source>
        <dbReference type="Google" id="ProtNLM"/>
    </source>
</evidence>
<dbReference type="RefSeq" id="WP_284484975.1">
    <property type="nucleotide sequence ID" value="NZ_JASNJE010000007.1"/>
</dbReference>
<reference evidence="2 3" key="1">
    <citation type="submission" date="2023-05" db="EMBL/GenBank/DDBJ databases">
        <title>Sedimentitalea sp. nov. JM2-8.</title>
        <authorList>
            <person name="Huang J."/>
        </authorList>
    </citation>
    <scope>NUCLEOTIDE SEQUENCE [LARGE SCALE GENOMIC DNA]</scope>
    <source>
        <strain evidence="2 3">JM2-8</strain>
    </source>
</reference>
<sequence length="175" mass="18550">MSFPNWAVPAVLAGLLSSSAAFAQVAVAPGSDGFEPYGASGDWNVFIDRERKSCLIERVGEDSIVQMGLTADHAFGYIGVFSSRDTGIKRGEKEDIFIDIDGVIFQSQATGMKGNITEGFSGGYILANNPAFIDAVANGSSMIVFPETDGMFTVDLEGTKKAMEMARACNLEQAG</sequence>
<evidence type="ECO:0000256" key="1">
    <source>
        <dbReference type="SAM" id="SignalP"/>
    </source>
</evidence>
<feature type="chain" id="PRO_5045448370" description="Invasion protein IalB, involved in pathogenesis" evidence="1">
    <location>
        <begin position="24"/>
        <end position="175"/>
    </location>
</feature>
<evidence type="ECO:0000313" key="3">
    <source>
        <dbReference type="Proteomes" id="UP001227126"/>
    </source>
</evidence>
<evidence type="ECO:0000313" key="2">
    <source>
        <dbReference type="EMBL" id="MDK3073036.1"/>
    </source>
</evidence>
<dbReference type="Proteomes" id="UP001227126">
    <property type="component" value="Unassembled WGS sequence"/>
</dbReference>
<name>A0ABT7FD38_9RHOB</name>
<gene>
    <name evidence="2" type="ORF">QO034_07950</name>
</gene>
<feature type="signal peptide" evidence="1">
    <location>
        <begin position="1"/>
        <end position="23"/>
    </location>
</feature>
<keyword evidence="3" id="KW-1185">Reference proteome</keyword>
<protein>
    <recommendedName>
        <fullName evidence="4">Invasion protein IalB, involved in pathogenesis</fullName>
    </recommendedName>
</protein>
<comment type="caution">
    <text evidence="2">The sequence shown here is derived from an EMBL/GenBank/DDBJ whole genome shotgun (WGS) entry which is preliminary data.</text>
</comment>
<dbReference type="EMBL" id="JASNJE010000007">
    <property type="protein sequence ID" value="MDK3073036.1"/>
    <property type="molecule type" value="Genomic_DNA"/>
</dbReference>
<accession>A0ABT7FD38</accession>
<proteinExistence type="predicted"/>